<feature type="compositionally biased region" description="Acidic residues" evidence="1">
    <location>
        <begin position="109"/>
        <end position="135"/>
    </location>
</feature>
<dbReference type="PANTHER" id="PTHR46599:SF3">
    <property type="entry name" value="PIGGYBAC TRANSPOSABLE ELEMENT-DERIVED PROTEIN 4"/>
    <property type="match status" value="1"/>
</dbReference>
<evidence type="ECO:0000313" key="3">
    <source>
        <dbReference type="Ensembl" id="ENSELUP00000093666.1"/>
    </source>
</evidence>
<gene>
    <name evidence="3" type="primary">BOP1</name>
</gene>
<feature type="region of interest" description="Disordered" evidence="1">
    <location>
        <begin position="93"/>
        <end position="209"/>
    </location>
</feature>
<dbReference type="AlphaFoldDB" id="A0AAY5KY55"/>
<evidence type="ECO:0000313" key="4">
    <source>
        <dbReference type="Proteomes" id="UP000265140"/>
    </source>
</evidence>
<dbReference type="Ensembl" id="ENSELUT00000108708.1">
    <property type="protein sequence ID" value="ENSELUP00000093666.1"/>
    <property type="gene ID" value="ENSELUG00000021801.3"/>
</dbReference>
<protein>
    <recommendedName>
        <fullName evidence="2">PiggyBac transposable element-derived protein domain-containing protein</fullName>
    </recommendedName>
</protein>
<name>A0AAY5KY55_ESOLU</name>
<sequence>MSSIRYYETSVPSKEEVYTTEKDDIGLNIVVKEECDYNNVKREDSEKTGAVTESLRMKLEESDGHFGVKEEEMTVDIMQEQEEIGDWTTLDQILECEAEGGDSGSDSFLTDDEENYQDGIDPVEDVGDSSEEEEPGQPVSSAAAPRPLATTASPPRATATLLKRKRSVSPSLRSHPPQTHKRSQSAERLRSPLRPPKPAGPTAQWWKTEEDPDVAPIPPRFLPARTPGVQLDATMELSPVGLFKLFFSDLAVTTLCDNTNKMADRSIARGRKYKWVPVTPPELFKFIGVVLYMAVLKLPTINDYWRQRNAFSVQFPGTVMVRDRYRMISWNLHMSDPAEDVVNDRKKATSEYDALFRLRPLLDQIRTACKTSYHPHKNICIGERMFATRPRPGAKLTKCAFKVFSLSDSHNGYVSDFAVYTGRSRFPAGTGLSFDSVVQLIDPSFLGTGYNLFCDSFHTSPRLFRHLWSLKFGACGMFRKGLRDVPKSTVNTLSKRSPQGSLRWIREDHLLFVRWMDTREVSVCSSIHPAYSGETVKRKEKKVDGNRKEIHVPVPAPVTEYNRYMGGVDLSDPLTEHHKTKRWYRTVFFHLVDLAVANSYAMHKELCQAQQTDPMTYKMFIERLVAELCGTTGRTPPALRRSGHMPVPFSVPVDPARKATAGRQRCRKCRNDGIKNLSPWKCDECNVALCLIVDRNCFQLWHNM</sequence>
<dbReference type="Pfam" id="PF13843">
    <property type="entry name" value="DDE_Tnp_1_7"/>
    <property type="match status" value="1"/>
</dbReference>
<dbReference type="KEGG" id="els:105006307"/>
<dbReference type="PANTHER" id="PTHR46599">
    <property type="entry name" value="PIGGYBAC TRANSPOSABLE ELEMENT-DERIVED PROTEIN 4"/>
    <property type="match status" value="1"/>
</dbReference>
<reference evidence="3 4" key="1">
    <citation type="submission" date="2020-02" db="EMBL/GenBank/DDBJ databases">
        <title>Esox lucius (northern pike) genome, fEsoLuc1, primary haplotype.</title>
        <authorList>
            <person name="Myers G."/>
            <person name="Karagic N."/>
            <person name="Meyer A."/>
            <person name="Pippel M."/>
            <person name="Reichard M."/>
            <person name="Winkler S."/>
            <person name="Tracey A."/>
            <person name="Sims Y."/>
            <person name="Howe K."/>
            <person name="Rhie A."/>
            <person name="Formenti G."/>
            <person name="Durbin R."/>
            <person name="Fedrigo O."/>
            <person name="Jarvis E.D."/>
        </authorList>
    </citation>
    <scope>NUCLEOTIDE SEQUENCE [LARGE SCALE GENOMIC DNA]</scope>
</reference>
<dbReference type="InterPro" id="IPR029526">
    <property type="entry name" value="PGBD"/>
</dbReference>
<organism evidence="3 4">
    <name type="scientific">Esox lucius</name>
    <name type="common">Northern pike</name>
    <dbReference type="NCBI Taxonomy" id="8010"/>
    <lineage>
        <taxon>Eukaryota</taxon>
        <taxon>Metazoa</taxon>
        <taxon>Chordata</taxon>
        <taxon>Craniata</taxon>
        <taxon>Vertebrata</taxon>
        <taxon>Euteleostomi</taxon>
        <taxon>Actinopterygii</taxon>
        <taxon>Neopterygii</taxon>
        <taxon>Teleostei</taxon>
        <taxon>Protacanthopterygii</taxon>
        <taxon>Esociformes</taxon>
        <taxon>Esocidae</taxon>
        <taxon>Esox</taxon>
    </lineage>
</organism>
<evidence type="ECO:0000259" key="2">
    <source>
        <dbReference type="Pfam" id="PF13843"/>
    </source>
</evidence>
<reference evidence="3" key="3">
    <citation type="submission" date="2025-09" db="UniProtKB">
        <authorList>
            <consortium name="Ensembl"/>
        </authorList>
    </citation>
    <scope>IDENTIFICATION</scope>
</reference>
<dbReference type="GeneTree" id="ENSGT00940000163467"/>
<feature type="compositionally biased region" description="Low complexity" evidence="1">
    <location>
        <begin position="140"/>
        <end position="161"/>
    </location>
</feature>
<reference evidence="3" key="2">
    <citation type="submission" date="2025-08" db="UniProtKB">
        <authorList>
            <consortium name="Ensembl"/>
        </authorList>
    </citation>
    <scope>IDENTIFICATION</scope>
</reference>
<proteinExistence type="predicted"/>
<accession>A0AAY5KY55</accession>
<evidence type="ECO:0000256" key="1">
    <source>
        <dbReference type="SAM" id="MobiDB-lite"/>
    </source>
</evidence>
<keyword evidence="4" id="KW-1185">Reference proteome</keyword>
<feature type="domain" description="PiggyBac transposable element-derived protein" evidence="2">
    <location>
        <begin position="238"/>
        <end position="600"/>
    </location>
</feature>
<dbReference type="Proteomes" id="UP000265140">
    <property type="component" value="Chromosome 9"/>
</dbReference>